<dbReference type="Gene3D" id="1.10.10.60">
    <property type="entry name" value="Homeodomain-like"/>
    <property type="match status" value="1"/>
</dbReference>
<dbReference type="GO" id="GO:0003677">
    <property type="term" value="F:DNA binding"/>
    <property type="evidence" value="ECO:0007669"/>
    <property type="project" value="InterPro"/>
</dbReference>
<dbReference type="AlphaFoldDB" id="V3ZZ40"/>
<proteinExistence type="predicted"/>
<feature type="domain" description="HTH psq-type" evidence="2">
    <location>
        <begin position="299"/>
        <end position="350"/>
    </location>
</feature>
<evidence type="ECO:0000259" key="2">
    <source>
        <dbReference type="Pfam" id="PF04218"/>
    </source>
</evidence>
<evidence type="ECO:0000313" key="4">
    <source>
        <dbReference type="Proteomes" id="UP000030746"/>
    </source>
</evidence>
<organism evidence="3 4">
    <name type="scientific">Lottia gigantea</name>
    <name type="common">Giant owl limpet</name>
    <dbReference type="NCBI Taxonomy" id="225164"/>
    <lineage>
        <taxon>Eukaryota</taxon>
        <taxon>Metazoa</taxon>
        <taxon>Spiralia</taxon>
        <taxon>Lophotrochozoa</taxon>
        <taxon>Mollusca</taxon>
        <taxon>Gastropoda</taxon>
        <taxon>Patellogastropoda</taxon>
        <taxon>Lottioidea</taxon>
        <taxon>Lottiidae</taxon>
        <taxon>Lottia</taxon>
    </lineage>
</organism>
<feature type="compositionally biased region" description="Low complexity" evidence="1">
    <location>
        <begin position="181"/>
        <end position="195"/>
    </location>
</feature>
<dbReference type="HOGENOM" id="CLU_657713_0_0_1"/>
<dbReference type="GeneID" id="20248663"/>
<accession>V3ZZ40</accession>
<evidence type="ECO:0000256" key="1">
    <source>
        <dbReference type="SAM" id="MobiDB-lite"/>
    </source>
</evidence>
<sequence length="370" mass="40980">MNESAASNFINSLVRNLQVLCHSNVEFRNDIEVVGHLYLKVDRQKKFNYIVDEKVCKNDASSTMFVSNSYHSVNPSPKKKDGQGSEGSNKTNTDSSDSASVDPNRVNSKGDNRSVPSSPHHQQSGDIYRTPIKRGMRSPEVPTRKQPRMSGDMSGGTGPQSFSFSLQRDRESPHKPDRSMSQDSSSSFKDAGGSSEAVEIDLTNIKEEVIDDKSAIQASCFFNQEQQQMLGQSSVPPFPKEPGSDDMGLYPVSLHANESPNIDNLSQLASNLASGSSQGNPFSQSPQQMPQFLSELLARKPYKELTLNEKVKLIESYQAYPKPTQQDLANQFGIGSATVHRILKKKEEILIEYENSRTKQATAHDLKAKF</sequence>
<dbReference type="InterPro" id="IPR009057">
    <property type="entry name" value="Homeodomain-like_sf"/>
</dbReference>
<dbReference type="Proteomes" id="UP000030746">
    <property type="component" value="Unassembled WGS sequence"/>
</dbReference>
<dbReference type="InterPro" id="IPR007889">
    <property type="entry name" value="HTH_Psq"/>
</dbReference>
<protein>
    <recommendedName>
        <fullName evidence="2">HTH psq-type domain-containing protein</fullName>
    </recommendedName>
</protein>
<feature type="compositionally biased region" description="Polar residues" evidence="1">
    <location>
        <begin position="86"/>
        <end position="125"/>
    </location>
</feature>
<reference evidence="3 4" key="1">
    <citation type="journal article" date="2013" name="Nature">
        <title>Insights into bilaterian evolution from three spiralian genomes.</title>
        <authorList>
            <person name="Simakov O."/>
            <person name="Marletaz F."/>
            <person name="Cho S.J."/>
            <person name="Edsinger-Gonzales E."/>
            <person name="Havlak P."/>
            <person name="Hellsten U."/>
            <person name="Kuo D.H."/>
            <person name="Larsson T."/>
            <person name="Lv J."/>
            <person name="Arendt D."/>
            <person name="Savage R."/>
            <person name="Osoegawa K."/>
            <person name="de Jong P."/>
            <person name="Grimwood J."/>
            <person name="Chapman J.A."/>
            <person name="Shapiro H."/>
            <person name="Aerts A."/>
            <person name="Otillar R.P."/>
            <person name="Terry A.Y."/>
            <person name="Boore J.L."/>
            <person name="Grigoriev I.V."/>
            <person name="Lindberg D.R."/>
            <person name="Seaver E.C."/>
            <person name="Weisblat D.A."/>
            <person name="Putnam N.H."/>
            <person name="Rokhsar D.S."/>
        </authorList>
    </citation>
    <scope>NUCLEOTIDE SEQUENCE [LARGE SCALE GENOMIC DNA]</scope>
</reference>
<dbReference type="Pfam" id="PF04218">
    <property type="entry name" value="CENP-B_N"/>
    <property type="match status" value="1"/>
</dbReference>
<name>V3ZZ40_LOTGI</name>
<dbReference type="KEGG" id="lgi:LOTGIDRAFT_231652"/>
<dbReference type="SUPFAM" id="SSF46689">
    <property type="entry name" value="Homeodomain-like"/>
    <property type="match status" value="1"/>
</dbReference>
<feature type="compositionally biased region" description="Basic and acidic residues" evidence="1">
    <location>
        <begin position="167"/>
        <end position="180"/>
    </location>
</feature>
<keyword evidence="4" id="KW-1185">Reference proteome</keyword>
<feature type="region of interest" description="Disordered" evidence="1">
    <location>
        <begin position="67"/>
        <end position="195"/>
    </location>
</feature>
<dbReference type="CTD" id="20248663"/>
<dbReference type="EMBL" id="KB201362">
    <property type="protein sequence ID" value="ESO96818.1"/>
    <property type="molecule type" value="Genomic_DNA"/>
</dbReference>
<gene>
    <name evidence="3" type="ORF">LOTGIDRAFT_231652</name>
</gene>
<dbReference type="OMA" id="FCCAERT"/>
<dbReference type="OrthoDB" id="6162283at2759"/>
<dbReference type="RefSeq" id="XP_009052319.1">
    <property type="nucleotide sequence ID" value="XM_009054071.1"/>
</dbReference>
<evidence type="ECO:0000313" key="3">
    <source>
        <dbReference type="EMBL" id="ESO96818.1"/>
    </source>
</evidence>